<feature type="region of interest" description="Disordered" evidence="1">
    <location>
        <begin position="37"/>
        <end position="69"/>
    </location>
</feature>
<accession>A0A6N2NBM7</accession>
<gene>
    <name evidence="2" type="ORF">SVIM_LOCUS466962</name>
</gene>
<feature type="compositionally biased region" description="Gly residues" evidence="1">
    <location>
        <begin position="52"/>
        <end position="61"/>
    </location>
</feature>
<evidence type="ECO:0000256" key="1">
    <source>
        <dbReference type="SAM" id="MobiDB-lite"/>
    </source>
</evidence>
<evidence type="ECO:0000313" key="2">
    <source>
        <dbReference type="EMBL" id="VFU62023.1"/>
    </source>
</evidence>
<sequence>MTEEQNLDFLVNTSCSTYQTEATAILGSAVDEDKAKKNRRIMMKTGTKRNSRGGGDNGGNTSGNTSKDTVSTTMVTTDLKLKKLNISFYAKTAAIINILET</sequence>
<feature type="compositionally biased region" description="Basic residues" evidence="1">
    <location>
        <begin position="37"/>
        <end position="51"/>
    </location>
</feature>
<reference evidence="2" key="1">
    <citation type="submission" date="2019-03" db="EMBL/GenBank/DDBJ databases">
        <authorList>
            <person name="Mank J."/>
            <person name="Almeida P."/>
        </authorList>
    </citation>
    <scope>NUCLEOTIDE SEQUENCE</scope>
    <source>
        <strain evidence="2">78183</strain>
    </source>
</reference>
<dbReference type="EMBL" id="CAADRP010002151">
    <property type="protein sequence ID" value="VFU62023.1"/>
    <property type="molecule type" value="Genomic_DNA"/>
</dbReference>
<dbReference type="AlphaFoldDB" id="A0A6N2NBM7"/>
<proteinExistence type="predicted"/>
<name>A0A6N2NBM7_SALVM</name>
<organism evidence="2">
    <name type="scientific">Salix viminalis</name>
    <name type="common">Common osier</name>
    <name type="synonym">Basket willow</name>
    <dbReference type="NCBI Taxonomy" id="40686"/>
    <lineage>
        <taxon>Eukaryota</taxon>
        <taxon>Viridiplantae</taxon>
        <taxon>Streptophyta</taxon>
        <taxon>Embryophyta</taxon>
        <taxon>Tracheophyta</taxon>
        <taxon>Spermatophyta</taxon>
        <taxon>Magnoliopsida</taxon>
        <taxon>eudicotyledons</taxon>
        <taxon>Gunneridae</taxon>
        <taxon>Pentapetalae</taxon>
        <taxon>rosids</taxon>
        <taxon>fabids</taxon>
        <taxon>Malpighiales</taxon>
        <taxon>Salicaceae</taxon>
        <taxon>Saliceae</taxon>
        <taxon>Salix</taxon>
    </lineage>
</organism>
<protein>
    <submittedName>
        <fullName evidence="2">Uncharacterized protein</fullName>
    </submittedName>
</protein>